<organism evidence="1 2">
    <name type="scientific">Plutella xylostella</name>
    <name type="common">Diamondback moth</name>
    <name type="synonym">Plutella maculipennis</name>
    <dbReference type="NCBI Taxonomy" id="51655"/>
    <lineage>
        <taxon>Eukaryota</taxon>
        <taxon>Metazoa</taxon>
        <taxon>Ecdysozoa</taxon>
        <taxon>Arthropoda</taxon>
        <taxon>Hexapoda</taxon>
        <taxon>Insecta</taxon>
        <taxon>Pterygota</taxon>
        <taxon>Neoptera</taxon>
        <taxon>Endopterygota</taxon>
        <taxon>Lepidoptera</taxon>
        <taxon>Glossata</taxon>
        <taxon>Ditrysia</taxon>
        <taxon>Yponomeutoidea</taxon>
        <taxon>Plutellidae</taxon>
        <taxon>Plutella</taxon>
    </lineage>
</organism>
<evidence type="ECO:0000313" key="1">
    <source>
        <dbReference type="EMBL" id="KAG7297670.1"/>
    </source>
</evidence>
<name>A0ABQ7PXF5_PLUXY</name>
<proteinExistence type="predicted"/>
<comment type="caution">
    <text evidence="1">The sequence shown here is derived from an EMBL/GenBank/DDBJ whole genome shotgun (WGS) entry which is preliminary data.</text>
</comment>
<gene>
    <name evidence="1" type="ORF">JYU34_018386</name>
</gene>
<sequence length="72" mass="8943">MGDMEDREVIGRRWQLSAQRQQLELERQQFLQQQRTRQESWQAERKQLFQAQKKLHEVRTWWEMGEREVVSG</sequence>
<dbReference type="EMBL" id="JAHIBW010000025">
    <property type="protein sequence ID" value="KAG7297670.1"/>
    <property type="molecule type" value="Genomic_DNA"/>
</dbReference>
<protein>
    <submittedName>
        <fullName evidence="1">Uncharacterized protein</fullName>
    </submittedName>
</protein>
<keyword evidence="2" id="KW-1185">Reference proteome</keyword>
<accession>A0ABQ7PXF5</accession>
<evidence type="ECO:0000313" key="2">
    <source>
        <dbReference type="Proteomes" id="UP000823941"/>
    </source>
</evidence>
<reference evidence="1 2" key="1">
    <citation type="submission" date="2021-06" db="EMBL/GenBank/DDBJ databases">
        <title>A haploid diamondback moth (Plutella xylostella L.) genome assembly resolves 31 chromosomes and identifies a diamide resistance mutation.</title>
        <authorList>
            <person name="Ward C.M."/>
            <person name="Perry K.D."/>
            <person name="Baker G."/>
            <person name="Powis K."/>
            <person name="Heckel D.G."/>
            <person name="Baxter S.W."/>
        </authorList>
    </citation>
    <scope>NUCLEOTIDE SEQUENCE [LARGE SCALE GENOMIC DNA]</scope>
    <source>
        <strain evidence="1 2">LV</strain>
        <tissue evidence="1">Single pupa</tissue>
    </source>
</reference>
<dbReference type="Proteomes" id="UP000823941">
    <property type="component" value="Chromosome 25"/>
</dbReference>